<keyword evidence="1" id="KW-1133">Transmembrane helix</keyword>
<protein>
    <submittedName>
        <fullName evidence="3">SPOR domain-containing protein</fullName>
    </submittedName>
</protein>
<feature type="domain" description="SPOR" evidence="2">
    <location>
        <begin position="141"/>
        <end position="219"/>
    </location>
</feature>
<keyword evidence="1" id="KW-0472">Membrane</keyword>
<evidence type="ECO:0000313" key="3">
    <source>
        <dbReference type="EMBL" id="MEN3066976.1"/>
    </source>
</evidence>
<evidence type="ECO:0000313" key="4">
    <source>
        <dbReference type="Proteomes" id="UP001410394"/>
    </source>
</evidence>
<dbReference type="Pfam" id="PF05036">
    <property type="entry name" value="SPOR"/>
    <property type="match status" value="1"/>
</dbReference>
<dbReference type="Proteomes" id="UP001410394">
    <property type="component" value="Unassembled WGS sequence"/>
</dbReference>
<dbReference type="PROSITE" id="PS51724">
    <property type="entry name" value="SPOR"/>
    <property type="match status" value="1"/>
</dbReference>
<name>A0ABU9YTE3_9RHOO</name>
<reference evidence="3 4" key="1">
    <citation type="journal article" date="2018" name="Int. J. Syst. Evol. Microbiol.">
        <title>Uliginosibacterium sediminicola sp. nov., isolated from freshwater sediment.</title>
        <authorList>
            <person name="Hwang W.M."/>
            <person name="Kim S.M."/>
            <person name="Kang K."/>
            <person name="Ahn T.Y."/>
        </authorList>
    </citation>
    <scope>NUCLEOTIDE SEQUENCE [LARGE SCALE GENOMIC DNA]</scope>
    <source>
        <strain evidence="3 4">M1-21</strain>
    </source>
</reference>
<proteinExistence type="predicted"/>
<keyword evidence="1" id="KW-0812">Transmembrane</keyword>
<gene>
    <name evidence="3" type="ORF">ABDB84_00720</name>
</gene>
<organism evidence="3 4">
    <name type="scientific">Uliginosibacterium sediminicola</name>
    <dbReference type="NCBI Taxonomy" id="2024550"/>
    <lineage>
        <taxon>Bacteria</taxon>
        <taxon>Pseudomonadati</taxon>
        <taxon>Pseudomonadota</taxon>
        <taxon>Betaproteobacteria</taxon>
        <taxon>Rhodocyclales</taxon>
        <taxon>Zoogloeaceae</taxon>
        <taxon>Uliginosibacterium</taxon>
    </lineage>
</organism>
<dbReference type="InterPro" id="IPR007730">
    <property type="entry name" value="SPOR-like_dom"/>
</dbReference>
<comment type="caution">
    <text evidence="3">The sequence shown here is derived from an EMBL/GenBank/DDBJ whole genome shotgun (WGS) entry which is preliminary data.</text>
</comment>
<dbReference type="RefSeq" id="WP_345917746.1">
    <property type="nucleotide sequence ID" value="NZ_JBDIVE010000001.1"/>
</dbReference>
<dbReference type="EMBL" id="JBDIVE010000001">
    <property type="protein sequence ID" value="MEN3066976.1"/>
    <property type="molecule type" value="Genomic_DNA"/>
</dbReference>
<dbReference type="SUPFAM" id="SSF110997">
    <property type="entry name" value="Sporulation related repeat"/>
    <property type="match status" value="1"/>
</dbReference>
<keyword evidence="4" id="KW-1185">Reference proteome</keyword>
<accession>A0ABU9YTE3</accession>
<sequence length="259" mass="26850">MTGLRVSFYFLLVLNIACLAVAAMPWLGFEPLFMGTSEPERMRNQLFPEKLRVLASTSTDAASAPAAAASVAAAEAPASAPQAAASEVPAAASAVSASGTPALSSTALACVAISNLSADQAQSLTQQARAADKSIVVREGEAAPSAYWVNIPPQGGKAGADRRAAELHKLGLEDFFIVQEAGPNRYAISLGLFRGDTLARRHLETLQKRGVKGATVSTRYNANSARVEIQGPGGVLERLLQAAQDSIKGSEQQSCKAAG</sequence>
<dbReference type="InterPro" id="IPR036680">
    <property type="entry name" value="SPOR-like_sf"/>
</dbReference>
<evidence type="ECO:0000259" key="2">
    <source>
        <dbReference type="PROSITE" id="PS51724"/>
    </source>
</evidence>
<evidence type="ECO:0000256" key="1">
    <source>
        <dbReference type="SAM" id="Phobius"/>
    </source>
</evidence>
<feature type="transmembrane region" description="Helical" evidence="1">
    <location>
        <begin position="6"/>
        <end position="27"/>
    </location>
</feature>